<dbReference type="GO" id="GO:0008968">
    <property type="term" value="F:D-sedoheptulose 7-phosphate isomerase activity"/>
    <property type="evidence" value="ECO:0007669"/>
    <property type="project" value="UniProtKB-UniRule"/>
</dbReference>
<comment type="function">
    <text evidence="9">Catalyzes the isomerization of sedoheptulose 7-phosphate in D-glycero-D-manno-heptose 7-phosphate.</text>
</comment>
<dbReference type="PROSITE" id="PS51464">
    <property type="entry name" value="SIS"/>
    <property type="match status" value="1"/>
</dbReference>
<dbReference type="PANTHER" id="PTHR30390:SF6">
    <property type="entry name" value="DNAA INITIATOR-ASSOCIATING PROTEIN DIAA"/>
    <property type="match status" value="1"/>
</dbReference>
<dbReference type="GO" id="GO:0097367">
    <property type="term" value="F:carbohydrate derivative binding"/>
    <property type="evidence" value="ECO:0007669"/>
    <property type="project" value="InterPro"/>
</dbReference>
<evidence type="ECO:0000256" key="4">
    <source>
        <dbReference type="ARBA" id="ARBA00022490"/>
    </source>
</evidence>
<name>S0G7P2_9BACT</name>
<feature type="binding site" evidence="9">
    <location>
        <begin position="122"/>
        <end position="124"/>
    </location>
    <ligand>
        <name>substrate</name>
    </ligand>
</feature>
<protein>
    <recommendedName>
        <fullName evidence="9">Phosphoheptose isomerase</fullName>
        <ecNumber evidence="9">5.3.1.28</ecNumber>
    </recommendedName>
    <alternativeName>
        <fullName evidence="9">Sedoheptulose 7-phosphate isomerase</fullName>
    </alternativeName>
</protein>
<comment type="subcellular location">
    <subcellularLocation>
        <location evidence="2 9">Cytoplasm</location>
    </subcellularLocation>
</comment>
<dbReference type="GO" id="GO:0005975">
    <property type="term" value="P:carbohydrate metabolic process"/>
    <property type="evidence" value="ECO:0007669"/>
    <property type="project" value="UniProtKB-UniRule"/>
</dbReference>
<dbReference type="EMBL" id="APJX01000001">
    <property type="protein sequence ID" value="EMS81066.1"/>
    <property type="molecule type" value="Genomic_DNA"/>
</dbReference>
<proteinExistence type="inferred from homology"/>
<dbReference type="InterPro" id="IPR046348">
    <property type="entry name" value="SIS_dom_sf"/>
</dbReference>
<dbReference type="InterPro" id="IPR001347">
    <property type="entry name" value="SIS_dom"/>
</dbReference>
<keyword evidence="4 9" id="KW-0963">Cytoplasm</keyword>
<dbReference type="EC" id="5.3.1.28" evidence="9"/>
<feature type="binding site" evidence="9">
    <location>
        <position position="173"/>
    </location>
    <ligand>
        <name>Zn(2+)</name>
        <dbReference type="ChEBI" id="CHEBI:29105"/>
    </ligand>
</feature>
<evidence type="ECO:0000313" key="11">
    <source>
        <dbReference type="EMBL" id="EMS81066.1"/>
    </source>
</evidence>
<keyword evidence="8 9" id="KW-0119">Carbohydrate metabolism</keyword>
<evidence type="ECO:0000256" key="1">
    <source>
        <dbReference type="ARBA" id="ARBA00000348"/>
    </source>
</evidence>
<dbReference type="RefSeq" id="WP_006963707.1">
    <property type="nucleotide sequence ID" value="NZ_APJX01000001.1"/>
</dbReference>
<dbReference type="GO" id="GO:2001061">
    <property type="term" value="P:D-glycero-D-manno-heptose 7-phosphate biosynthetic process"/>
    <property type="evidence" value="ECO:0007669"/>
    <property type="project" value="UniProtKB-UniPathway"/>
</dbReference>
<keyword evidence="6 9" id="KW-0862">Zinc</keyword>
<feature type="domain" description="SIS" evidence="10">
    <location>
        <begin position="39"/>
        <end position="193"/>
    </location>
</feature>
<evidence type="ECO:0000256" key="6">
    <source>
        <dbReference type="ARBA" id="ARBA00022833"/>
    </source>
</evidence>
<evidence type="ECO:0000256" key="8">
    <source>
        <dbReference type="ARBA" id="ARBA00023277"/>
    </source>
</evidence>
<comment type="caution">
    <text evidence="11">The sequence shown here is derived from an EMBL/GenBank/DDBJ whole genome shotgun (WGS) entry which is preliminary data.</text>
</comment>
<evidence type="ECO:0000256" key="7">
    <source>
        <dbReference type="ARBA" id="ARBA00023235"/>
    </source>
</evidence>
<keyword evidence="12" id="KW-1185">Reference proteome</keyword>
<sequence length="193" mass="20750">MSLQKFTPLIQTTVADSIQVKQSFFDTHLDAVETCARKIADTLTAGGKLLLFGNGGSAADCQHIAAEFINRFAMERPPLPAIALTCDTSVLTSIGNDYSFDDIFLKQIQALGRPGDLAIAISTSGNSPNVIRAAEEARKMGLFVVGFSGTAGQLQELSDIPFCVHSPVTARIQETHILLAHILCDLTERILFA</sequence>
<evidence type="ECO:0000313" key="12">
    <source>
        <dbReference type="Proteomes" id="UP000014216"/>
    </source>
</evidence>
<dbReference type="HAMAP" id="MF_00067">
    <property type="entry name" value="GmhA"/>
    <property type="match status" value="1"/>
</dbReference>
<dbReference type="OrthoDB" id="9810929at2"/>
<feature type="binding site" evidence="9">
    <location>
        <begin position="54"/>
        <end position="56"/>
    </location>
    <ligand>
        <name>substrate</name>
    </ligand>
</feature>
<feature type="binding site" evidence="9">
    <location>
        <position position="63"/>
    </location>
    <ligand>
        <name>Zn(2+)</name>
        <dbReference type="ChEBI" id="CHEBI:29105"/>
    </ligand>
</feature>
<evidence type="ECO:0000259" key="10">
    <source>
        <dbReference type="PROSITE" id="PS51464"/>
    </source>
</evidence>
<dbReference type="Pfam" id="PF13580">
    <property type="entry name" value="SIS_2"/>
    <property type="match status" value="1"/>
</dbReference>
<gene>
    <name evidence="9 11" type="primary">gmhA</name>
    <name evidence="11" type="ORF">Dpo_1c01970</name>
</gene>
<comment type="catalytic activity">
    <reaction evidence="1 9">
        <text>2 D-sedoheptulose 7-phosphate = D-glycero-alpha-D-manno-heptose 7-phosphate + D-glycero-beta-D-manno-heptose 7-phosphate</text>
        <dbReference type="Rhea" id="RHEA:27489"/>
        <dbReference type="ChEBI" id="CHEBI:57483"/>
        <dbReference type="ChEBI" id="CHEBI:60203"/>
        <dbReference type="ChEBI" id="CHEBI:60204"/>
        <dbReference type="EC" id="5.3.1.28"/>
    </reaction>
</comment>
<dbReference type="Proteomes" id="UP000014216">
    <property type="component" value="Unassembled WGS sequence"/>
</dbReference>
<evidence type="ECO:0000256" key="5">
    <source>
        <dbReference type="ARBA" id="ARBA00022723"/>
    </source>
</evidence>
<dbReference type="UniPathway" id="UPA00041">
    <property type="reaction ID" value="UER00436"/>
</dbReference>
<dbReference type="GO" id="GO:0005737">
    <property type="term" value="C:cytoplasm"/>
    <property type="evidence" value="ECO:0007669"/>
    <property type="project" value="UniProtKB-SubCell"/>
</dbReference>
<keyword evidence="7 9" id="KW-0413">Isomerase</keyword>
<comment type="pathway">
    <text evidence="9">Carbohydrate biosynthesis; D-glycero-D-manno-heptose 7-phosphate biosynthesis; D-glycero-alpha-D-manno-heptose 7-phosphate and D-glycero-beta-D-manno-heptose 7-phosphate from sedoheptulose 7-phosphate: step 1/1.</text>
</comment>
<evidence type="ECO:0000256" key="2">
    <source>
        <dbReference type="ARBA" id="ARBA00004496"/>
    </source>
</evidence>
<dbReference type="AlphaFoldDB" id="S0G7P2"/>
<feature type="binding site" evidence="9">
    <location>
        <begin position="96"/>
        <end position="97"/>
    </location>
    <ligand>
        <name>substrate</name>
    </ligand>
</feature>
<dbReference type="InterPro" id="IPR050099">
    <property type="entry name" value="SIS_GmhA/DiaA_subfam"/>
</dbReference>
<dbReference type="GO" id="GO:0008270">
    <property type="term" value="F:zinc ion binding"/>
    <property type="evidence" value="ECO:0007669"/>
    <property type="project" value="UniProtKB-UniRule"/>
</dbReference>
<dbReference type="CDD" id="cd05006">
    <property type="entry name" value="SIS_GmhA"/>
    <property type="match status" value="1"/>
</dbReference>
<organism evidence="11 12">
    <name type="scientific">Desulfotignum phosphitoxidans DSM 13687</name>
    <dbReference type="NCBI Taxonomy" id="1286635"/>
    <lineage>
        <taxon>Bacteria</taxon>
        <taxon>Pseudomonadati</taxon>
        <taxon>Thermodesulfobacteriota</taxon>
        <taxon>Desulfobacteria</taxon>
        <taxon>Desulfobacterales</taxon>
        <taxon>Desulfobacteraceae</taxon>
        <taxon>Desulfotignum</taxon>
    </lineage>
</organism>
<dbReference type="PATRIC" id="fig|1286635.3.peg.220"/>
<evidence type="ECO:0000256" key="9">
    <source>
        <dbReference type="HAMAP-Rule" id="MF_00067"/>
    </source>
</evidence>
<comment type="miscellaneous">
    <text evidence="9">The reaction produces a racemic mixture of D-glycero-alpha-D-manno-heptose 7-phosphate and D-glycero-beta-D-manno-heptose 7-phosphate.</text>
</comment>
<feature type="binding site" evidence="9">
    <location>
        <position position="181"/>
    </location>
    <ligand>
        <name>Zn(2+)</name>
        <dbReference type="ChEBI" id="CHEBI:29105"/>
    </ligand>
</feature>
<dbReference type="Gene3D" id="3.40.50.10490">
    <property type="entry name" value="Glucose-6-phosphate isomerase like protein, domain 1"/>
    <property type="match status" value="1"/>
</dbReference>
<comment type="cofactor">
    <cofactor evidence="9">
        <name>Zn(2+)</name>
        <dbReference type="ChEBI" id="CHEBI:29105"/>
    </cofactor>
    <text evidence="9">Binds 1 zinc ion per subunit.</text>
</comment>
<dbReference type="SUPFAM" id="SSF53697">
    <property type="entry name" value="SIS domain"/>
    <property type="match status" value="1"/>
</dbReference>
<dbReference type="InterPro" id="IPR035461">
    <property type="entry name" value="GmhA/DiaA"/>
</dbReference>
<dbReference type="InterPro" id="IPR004515">
    <property type="entry name" value="Phosphoheptose_Isoase"/>
</dbReference>
<feature type="binding site" evidence="9">
    <location>
        <position position="67"/>
    </location>
    <ligand>
        <name>substrate</name>
    </ligand>
</feature>
<comment type="similarity">
    <text evidence="3 9">Belongs to the SIS family. GmhA subfamily.</text>
</comment>
<reference evidence="11 12" key="1">
    <citation type="journal article" date="2013" name="Genome Announc.">
        <title>Draft Genome Sequence of Desulfotignum phosphitoxidans DSM 13687 Strain FiPS-3.</title>
        <authorList>
            <person name="Poehlein A."/>
            <person name="Daniel R."/>
            <person name="Simeonova D.D."/>
        </authorList>
    </citation>
    <scope>NUCLEOTIDE SEQUENCE [LARGE SCALE GENOMIC DNA]</scope>
    <source>
        <strain evidence="11 12">DSM 13687</strain>
    </source>
</reference>
<keyword evidence="5 9" id="KW-0479">Metal-binding</keyword>
<evidence type="ECO:0000256" key="3">
    <source>
        <dbReference type="ARBA" id="ARBA00009894"/>
    </source>
</evidence>
<feature type="binding site" evidence="9">
    <location>
        <position position="173"/>
    </location>
    <ligand>
        <name>substrate</name>
    </ligand>
</feature>
<feature type="binding site" evidence="9">
    <location>
        <position position="127"/>
    </location>
    <ligand>
        <name>substrate</name>
    </ligand>
</feature>
<dbReference type="PANTHER" id="PTHR30390">
    <property type="entry name" value="SEDOHEPTULOSE 7-PHOSPHATE ISOMERASE / DNAA INITIATOR-ASSOCIATING FACTOR FOR REPLICATION INITIATION"/>
    <property type="match status" value="1"/>
</dbReference>
<feature type="binding site" evidence="9">
    <location>
        <position position="67"/>
    </location>
    <ligand>
        <name>Zn(2+)</name>
        <dbReference type="ChEBI" id="CHEBI:29105"/>
    </ligand>
</feature>
<accession>S0G7P2</accession>